<feature type="domain" description="CAP-Gly" evidence="8">
    <location>
        <begin position="207"/>
        <end position="249"/>
    </location>
</feature>
<dbReference type="PROSITE" id="PS00845">
    <property type="entry name" value="CAP_GLY_1"/>
    <property type="match status" value="2"/>
</dbReference>
<dbReference type="GO" id="GO:0035371">
    <property type="term" value="C:microtubule plus-end"/>
    <property type="evidence" value="ECO:0007669"/>
    <property type="project" value="TreeGrafter"/>
</dbReference>
<evidence type="ECO:0000256" key="3">
    <source>
        <dbReference type="ARBA" id="ARBA00022701"/>
    </source>
</evidence>
<dbReference type="Pfam" id="PF01302">
    <property type="entry name" value="CAP_GLY"/>
    <property type="match status" value="2"/>
</dbReference>
<dbReference type="InterPro" id="IPR036859">
    <property type="entry name" value="CAP-Gly_dom_sf"/>
</dbReference>
<dbReference type="InterPro" id="IPR000938">
    <property type="entry name" value="CAP-Gly_domain"/>
</dbReference>
<dbReference type="Gene3D" id="2.30.30.190">
    <property type="entry name" value="CAP Gly-rich-like domain"/>
    <property type="match status" value="2"/>
</dbReference>
<feature type="compositionally biased region" description="Low complexity" evidence="7">
    <location>
        <begin position="16"/>
        <end position="38"/>
    </location>
</feature>
<evidence type="ECO:0000256" key="4">
    <source>
        <dbReference type="ARBA" id="ARBA00022737"/>
    </source>
</evidence>
<protein>
    <submittedName>
        <fullName evidence="9">CAP-Gly domain-containing linker protein 1-like isoform X1</fullName>
    </submittedName>
</protein>
<sequence length="871" mass="97112">MSTGKPSGLKPPTKISRPSSVPTKTSPPSATPKPLTSTGPGTPAVNDSVAEFTVGERVWVNGNKPGYVQFVGGTQFAPGQWAGIVLDEPIGKNDGSVAGIRYFQCEDLRGIFTRPSKLSRTPLPECEANGAPPPASQTSSAVVPTAATDEGQAPTATKTSTNLAKAASGSVSNLSETDSTMKGKRELKLGDRVLIGGTKAGVVRFLGETDFAKGEWCGVELDEPLGKNDGAVAGGRYFQCLPKYGLFAPTHKVTRIGFPSTTKAKSSKRRSTLQHSPSASSVSSLSSVTSSVGGKPSRAGLLTETSSRYARKISGTTALLEALKEKQQHIEQLLAERDLERTEVAKATCHAGEVQQELALLRKGQEQYVLEMEAKLDQLRRLVETADREKVELLNQLEEEKRKVEDLQFRVEEAYITKGDLETQTKLEHAHIKELEQSLLFEKTKADKLQRELEDTRVATVSERSRIMELEKEVSELQLRLRSQRAEAGSGSPPLQDKKVRELSSELEAKHKEMLHLQQRLSSSHQENTSLQHQLEDLKKKLETEAEESKKLALTIQEMQHSMQADKEQLEQLRSEKQKLEEETASRQQQEQQRNEEYKQQEKELEEKLSRAEQELNKVHEGNAKLEQKVAELQMFKDKTQSIQSADALEKLRQRNQELQQELEALKKQNSNYQEELSVCKEQLSFEHQRTGSLCKDIEELKQAGNQKSLRIVSLQEENGKLSQKLDSSQQVTPDNQSDIAERENFNTLISEKDKELEALRNEISVLRGENAMAKTLQAAVESLERDKLKLQNRVHSLEQKLDSKQSDDQEENSSGDAAISQLKEEKEFAEGQINFLNSVIVDLQRKNEDLKVKLKKMALAEFNGNDENDG</sequence>
<dbReference type="EMBL" id="QNUK01000027">
    <property type="protein sequence ID" value="KAF5906886.1"/>
    <property type="molecule type" value="Genomic_DNA"/>
</dbReference>
<gene>
    <name evidence="9" type="ORF">DAT39_003392</name>
</gene>
<feature type="compositionally biased region" description="Low complexity" evidence="7">
    <location>
        <begin position="276"/>
        <end position="292"/>
    </location>
</feature>
<dbReference type="AlphaFoldDB" id="A0A8J4X9L7"/>
<dbReference type="PROSITE" id="PS50245">
    <property type="entry name" value="CAP_GLY_2"/>
    <property type="match status" value="2"/>
</dbReference>
<keyword evidence="4" id="KW-0677">Repeat</keyword>
<dbReference type="GO" id="GO:0005938">
    <property type="term" value="C:cell cortex"/>
    <property type="evidence" value="ECO:0007669"/>
    <property type="project" value="TreeGrafter"/>
</dbReference>
<dbReference type="OrthoDB" id="5412539at2759"/>
<dbReference type="SUPFAM" id="SSF74924">
    <property type="entry name" value="Cap-Gly domain"/>
    <property type="match status" value="2"/>
</dbReference>
<name>A0A8J4X9L7_CLAMG</name>
<feature type="compositionally biased region" description="Basic and acidic residues" evidence="7">
    <location>
        <begin position="798"/>
        <end position="808"/>
    </location>
</feature>
<dbReference type="SMART" id="SM01052">
    <property type="entry name" value="CAP_GLY"/>
    <property type="match status" value="2"/>
</dbReference>
<evidence type="ECO:0000313" key="9">
    <source>
        <dbReference type="EMBL" id="KAF5906886.1"/>
    </source>
</evidence>
<comment type="caution">
    <text evidence="9">The sequence shown here is derived from an EMBL/GenBank/DDBJ whole genome shotgun (WGS) entry which is preliminary data.</text>
</comment>
<feature type="domain" description="CAP-Gly" evidence="8">
    <location>
        <begin position="72"/>
        <end position="114"/>
    </location>
</feature>
<dbReference type="FunFam" id="2.30.30.190:FF:000002">
    <property type="entry name" value="CAP-Gly domain containing linker protein 1"/>
    <property type="match status" value="1"/>
</dbReference>
<evidence type="ECO:0000256" key="5">
    <source>
        <dbReference type="ARBA" id="ARBA00023054"/>
    </source>
</evidence>
<dbReference type="FunFam" id="2.30.30.190:FF:000001">
    <property type="entry name" value="Putative CAP-Gly domain-containing linker protein 1"/>
    <property type="match status" value="1"/>
</dbReference>
<dbReference type="GO" id="GO:0051010">
    <property type="term" value="F:microtubule plus-end binding"/>
    <property type="evidence" value="ECO:0007669"/>
    <property type="project" value="TreeGrafter"/>
</dbReference>
<keyword evidence="5" id="KW-0175">Coiled coil</keyword>
<feature type="region of interest" description="Disordered" evidence="7">
    <location>
        <begin position="1"/>
        <end position="47"/>
    </location>
</feature>
<keyword evidence="2" id="KW-0963">Cytoplasm</keyword>
<accession>A0A8J4X9L7</accession>
<dbReference type="GO" id="GO:0031122">
    <property type="term" value="P:cytoplasmic microtubule organization"/>
    <property type="evidence" value="ECO:0007669"/>
    <property type="project" value="TreeGrafter"/>
</dbReference>
<feature type="compositionally biased region" description="Basic and acidic residues" evidence="7">
    <location>
        <begin position="593"/>
        <end position="623"/>
    </location>
</feature>
<proteinExistence type="predicted"/>
<evidence type="ECO:0000256" key="7">
    <source>
        <dbReference type="SAM" id="MobiDB-lite"/>
    </source>
</evidence>
<reference evidence="9" key="1">
    <citation type="submission" date="2020-07" db="EMBL/GenBank/DDBJ databases">
        <title>Clarias magur genome sequencing, assembly and annotation.</title>
        <authorList>
            <person name="Kushwaha B."/>
            <person name="Kumar R."/>
            <person name="Das P."/>
            <person name="Joshi C.G."/>
            <person name="Kumar D."/>
            <person name="Nagpure N.S."/>
            <person name="Pandey M."/>
            <person name="Agarwal S."/>
            <person name="Srivastava S."/>
            <person name="Singh M."/>
            <person name="Sahoo L."/>
            <person name="Jayasankar P."/>
            <person name="Meher P.K."/>
            <person name="Koringa P.G."/>
            <person name="Iquebal M.A."/>
            <person name="Das S.P."/>
            <person name="Bit A."/>
            <person name="Patnaik S."/>
            <person name="Patel N."/>
            <person name="Shah T.M."/>
            <person name="Hinsu A."/>
            <person name="Jena J.K."/>
        </authorList>
    </citation>
    <scope>NUCLEOTIDE SEQUENCE</scope>
    <source>
        <strain evidence="9">CIFAMagur01</strain>
        <tissue evidence="9">Testis</tissue>
    </source>
</reference>
<evidence type="ECO:0000313" key="10">
    <source>
        <dbReference type="Proteomes" id="UP000727407"/>
    </source>
</evidence>
<feature type="compositionally biased region" description="Polar residues" evidence="7">
    <location>
        <begin position="154"/>
        <end position="178"/>
    </location>
</feature>
<keyword evidence="6" id="KW-0206">Cytoskeleton</keyword>
<feature type="non-terminal residue" evidence="9">
    <location>
        <position position="1"/>
    </location>
</feature>
<evidence type="ECO:0000256" key="2">
    <source>
        <dbReference type="ARBA" id="ARBA00022490"/>
    </source>
</evidence>
<keyword evidence="3" id="KW-0493">Microtubule</keyword>
<evidence type="ECO:0000259" key="8">
    <source>
        <dbReference type="PROSITE" id="PS50245"/>
    </source>
</evidence>
<dbReference type="PANTHER" id="PTHR18916:SF44">
    <property type="entry name" value="CAP-GLY DOMAIN-CONTAINING LINKER PROTEIN 1"/>
    <property type="match status" value="1"/>
</dbReference>
<keyword evidence="10" id="KW-1185">Reference proteome</keyword>
<dbReference type="GO" id="GO:0005634">
    <property type="term" value="C:nucleus"/>
    <property type="evidence" value="ECO:0007669"/>
    <property type="project" value="TreeGrafter"/>
</dbReference>
<feature type="region of interest" description="Disordered" evidence="7">
    <location>
        <begin position="258"/>
        <end position="300"/>
    </location>
</feature>
<feature type="region of interest" description="Disordered" evidence="7">
    <location>
        <begin position="116"/>
        <end position="183"/>
    </location>
</feature>
<feature type="region of interest" description="Disordered" evidence="7">
    <location>
        <begin position="576"/>
        <end position="623"/>
    </location>
</feature>
<dbReference type="PANTHER" id="PTHR18916">
    <property type="entry name" value="DYNACTIN 1-RELATED MICROTUBULE-BINDING"/>
    <property type="match status" value="1"/>
</dbReference>
<evidence type="ECO:0000256" key="1">
    <source>
        <dbReference type="ARBA" id="ARBA00004245"/>
    </source>
</evidence>
<feature type="compositionally biased region" description="Basic and acidic residues" evidence="7">
    <location>
        <begin position="576"/>
        <end position="585"/>
    </location>
</feature>
<dbReference type="GO" id="GO:0031116">
    <property type="term" value="P:positive regulation of microtubule polymerization"/>
    <property type="evidence" value="ECO:0007669"/>
    <property type="project" value="TreeGrafter"/>
</dbReference>
<organism evidence="9 10">
    <name type="scientific">Clarias magur</name>
    <name type="common">Asian catfish</name>
    <name type="synonym">Macropteronotus magur</name>
    <dbReference type="NCBI Taxonomy" id="1594786"/>
    <lineage>
        <taxon>Eukaryota</taxon>
        <taxon>Metazoa</taxon>
        <taxon>Chordata</taxon>
        <taxon>Craniata</taxon>
        <taxon>Vertebrata</taxon>
        <taxon>Euteleostomi</taxon>
        <taxon>Actinopterygii</taxon>
        <taxon>Neopterygii</taxon>
        <taxon>Teleostei</taxon>
        <taxon>Ostariophysi</taxon>
        <taxon>Siluriformes</taxon>
        <taxon>Clariidae</taxon>
        <taxon>Clarias</taxon>
    </lineage>
</organism>
<dbReference type="Proteomes" id="UP000727407">
    <property type="component" value="Unassembled WGS sequence"/>
</dbReference>
<comment type="subcellular location">
    <subcellularLocation>
        <location evidence="1">Cytoplasm</location>
        <location evidence="1">Cytoskeleton</location>
    </subcellularLocation>
</comment>
<evidence type="ECO:0000256" key="6">
    <source>
        <dbReference type="ARBA" id="ARBA00023212"/>
    </source>
</evidence>
<feature type="region of interest" description="Disordered" evidence="7">
    <location>
        <begin position="798"/>
        <end position="824"/>
    </location>
</feature>